<name>A0A834IJV0_RHYFE</name>
<comment type="caution">
    <text evidence="1">The sequence shown here is derived from an EMBL/GenBank/DDBJ whole genome shotgun (WGS) entry which is preliminary data.</text>
</comment>
<sequence length="42" mass="4716">LSLFYFGRRVSLNTCAKLKSAALALGRVCELLRLDLLTEFGR</sequence>
<organism evidence="1 2">
    <name type="scientific">Rhynchophorus ferrugineus</name>
    <name type="common">Red palm weevil</name>
    <name type="synonym">Curculio ferrugineus</name>
    <dbReference type="NCBI Taxonomy" id="354439"/>
    <lineage>
        <taxon>Eukaryota</taxon>
        <taxon>Metazoa</taxon>
        <taxon>Ecdysozoa</taxon>
        <taxon>Arthropoda</taxon>
        <taxon>Hexapoda</taxon>
        <taxon>Insecta</taxon>
        <taxon>Pterygota</taxon>
        <taxon>Neoptera</taxon>
        <taxon>Endopterygota</taxon>
        <taxon>Coleoptera</taxon>
        <taxon>Polyphaga</taxon>
        <taxon>Cucujiformia</taxon>
        <taxon>Curculionidae</taxon>
        <taxon>Dryophthorinae</taxon>
        <taxon>Rhynchophorus</taxon>
    </lineage>
</organism>
<dbReference type="EMBL" id="JAACXV010010493">
    <property type="protein sequence ID" value="KAF7275427.1"/>
    <property type="molecule type" value="Genomic_DNA"/>
</dbReference>
<evidence type="ECO:0000313" key="2">
    <source>
        <dbReference type="Proteomes" id="UP000625711"/>
    </source>
</evidence>
<accession>A0A834IJV0</accession>
<feature type="non-terminal residue" evidence="1">
    <location>
        <position position="1"/>
    </location>
</feature>
<protein>
    <submittedName>
        <fullName evidence="1">Uncharacterized protein</fullName>
    </submittedName>
</protein>
<dbReference type="AlphaFoldDB" id="A0A834IJV0"/>
<keyword evidence="2" id="KW-1185">Reference proteome</keyword>
<reference evidence="1" key="1">
    <citation type="submission" date="2020-08" db="EMBL/GenBank/DDBJ databases">
        <title>Genome sequencing and assembly of the red palm weevil Rhynchophorus ferrugineus.</title>
        <authorList>
            <person name="Dias G.B."/>
            <person name="Bergman C.M."/>
            <person name="Manee M."/>
        </authorList>
    </citation>
    <scope>NUCLEOTIDE SEQUENCE</scope>
    <source>
        <strain evidence="1">AA-2017</strain>
        <tissue evidence="1">Whole larva</tissue>
    </source>
</reference>
<dbReference type="Proteomes" id="UP000625711">
    <property type="component" value="Unassembled WGS sequence"/>
</dbReference>
<proteinExistence type="predicted"/>
<evidence type="ECO:0000313" key="1">
    <source>
        <dbReference type="EMBL" id="KAF7275427.1"/>
    </source>
</evidence>
<gene>
    <name evidence="1" type="ORF">GWI33_011762</name>
</gene>